<evidence type="ECO:0000313" key="3">
    <source>
        <dbReference type="Proteomes" id="UP001560573"/>
    </source>
</evidence>
<dbReference type="Gene3D" id="3.40.50.150">
    <property type="entry name" value="Vaccinia Virus protein VP39"/>
    <property type="match status" value="1"/>
</dbReference>
<keyword evidence="2" id="KW-0808">Transferase</keyword>
<keyword evidence="2" id="KW-0489">Methyltransferase</keyword>
<gene>
    <name evidence="2" type="ORF">QTN47_02745</name>
</gene>
<accession>A0ABV3Z957</accession>
<reference evidence="2 3" key="1">
    <citation type="submission" date="2023-07" db="EMBL/GenBank/DDBJ databases">
        <authorList>
            <person name="Lian W.-H."/>
        </authorList>
    </citation>
    <scope>NUCLEOTIDE SEQUENCE [LARGE SCALE GENOMIC DNA]</scope>
    <source>
        <strain evidence="2 3">SYSU DXS3180</strain>
    </source>
</reference>
<dbReference type="PANTHER" id="PTHR43861">
    <property type="entry name" value="TRANS-ACONITATE 2-METHYLTRANSFERASE-RELATED"/>
    <property type="match status" value="1"/>
</dbReference>
<proteinExistence type="predicted"/>
<name>A0ABV3Z957_9BACT</name>
<dbReference type="InterPro" id="IPR013216">
    <property type="entry name" value="Methyltransf_11"/>
</dbReference>
<sequence length="247" mass="28246">MRVLSYFKQLLTHGPVEKAPEKAYDLWAASYDMQPGNLMLDLDEIVFTNMLRNVSLSHKKVADIGCGTGRHWNRLRQQNPALLYGFDVSSQMLQRLKEKFPEAVTQKISGSKYSNIPAGFFDVIVSTLTIAHMPHILDVISEWERILKPGGDILLTDYHPDALARGGKRTFQYHNHLISIKNFIYPVELIIRLGQQKNLQAMDLQQINVSGEHRHYYEQKNALHVYEKFTGTPIVYGIHLKKSDAVA</sequence>
<comment type="caution">
    <text evidence="2">The sequence shown here is derived from an EMBL/GenBank/DDBJ whole genome shotgun (WGS) entry which is preliminary data.</text>
</comment>
<dbReference type="Proteomes" id="UP001560573">
    <property type="component" value="Unassembled WGS sequence"/>
</dbReference>
<organism evidence="2 3">
    <name type="scientific">Danxiaibacter flavus</name>
    <dbReference type="NCBI Taxonomy" id="3049108"/>
    <lineage>
        <taxon>Bacteria</taxon>
        <taxon>Pseudomonadati</taxon>
        <taxon>Bacteroidota</taxon>
        <taxon>Chitinophagia</taxon>
        <taxon>Chitinophagales</taxon>
        <taxon>Chitinophagaceae</taxon>
        <taxon>Danxiaibacter</taxon>
    </lineage>
</organism>
<dbReference type="SUPFAM" id="SSF53335">
    <property type="entry name" value="S-adenosyl-L-methionine-dependent methyltransferases"/>
    <property type="match status" value="1"/>
</dbReference>
<dbReference type="GO" id="GO:0008168">
    <property type="term" value="F:methyltransferase activity"/>
    <property type="evidence" value="ECO:0007669"/>
    <property type="project" value="UniProtKB-KW"/>
</dbReference>
<dbReference type="Pfam" id="PF08241">
    <property type="entry name" value="Methyltransf_11"/>
    <property type="match status" value="1"/>
</dbReference>
<feature type="domain" description="Methyltransferase type 11" evidence="1">
    <location>
        <begin position="63"/>
        <end position="154"/>
    </location>
</feature>
<dbReference type="EC" id="2.1.-.-" evidence="2"/>
<evidence type="ECO:0000259" key="1">
    <source>
        <dbReference type="Pfam" id="PF08241"/>
    </source>
</evidence>
<dbReference type="InterPro" id="IPR029063">
    <property type="entry name" value="SAM-dependent_MTases_sf"/>
</dbReference>
<dbReference type="EMBL" id="JAULBC010000001">
    <property type="protein sequence ID" value="MEX6686392.1"/>
    <property type="molecule type" value="Genomic_DNA"/>
</dbReference>
<dbReference type="RefSeq" id="WP_369327789.1">
    <property type="nucleotide sequence ID" value="NZ_JAULBC010000001.1"/>
</dbReference>
<dbReference type="CDD" id="cd02440">
    <property type="entry name" value="AdoMet_MTases"/>
    <property type="match status" value="1"/>
</dbReference>
<evidence type="ECO:0000313" key="2">
    <source>
        <dbReference type="EMBL" id="MEX6686392.1"/>
    </source>
</evidence>
<protein>
    <submittedName>
        <fullName evidence="2">Class I SAM-dependent methyltransferase</fullName>
        <ecNumber evidence="2">2.1.-.-</ecNumber>
    </submittedName>
</protein>
<dbReference type="GO" id="GO:0032259">
    <property type="term" value="P:methylation"/>
    <property type="evidence" value="ECO:0007669"/>
    <property type="project" value="UniProtKB-KW"/>
</dbReference>
<keyword evidence="3" id="KW-1185">Reference proteome</keyword>